<feature type="region of interest" description="Disordered" evidence="1">
    <location>
        <begin position="734"/>
        <end position="765"/>
    </location>
</feature>
<keyword evidence="4" id="KW-1185">Reference proteome</keyword>
<feature type="region of interest" description="Disordered" evidence="1">
    <location>
        <begin position="644"/>
        <end position="692"/>
    </location>
</feature>
<feature type="compositionally biased region" description="Basic and acidic residues" evidence="1">
    <location>
        <begin position="987"/>
        <end position="1008"/>
    </location>
</feature>
<dbReference type="GO" id="GO:0046983">
    <property type="term" value="F:protein dimerization activity"/>
    <property type="evidence" value="ECO:0007669"/>
    <property type="project" value="InterPro"/>
</dbReference>
<feature type="region of interest" description="Disordered" evidence="1">
    <location>
        <begin position="334"/>
        <end position="356"/>
    </location>
</feature>
<dbReference type="EMBL" id="BFEA01000048">
    <property type="protein sequence ID" value="GBG64249.1"/>
    <property type="molecule type" value="Genomic_DNA"/>
</dbReference>
<evidence type="ECO:0000259" key="2">
    <source>
        <dbReference type="Pfam" id="PF05699"/>
    </source>
</evidence>
<protein>
    <recommendedName>
        <fullName evidence="2">HAT C-terminal dimerisation domain-containing protein</fullName>
    </recommendedName>
</protein>
<name>A0A388K2L0_CHABU</name>
<reference evidence="3 4" key="1">
    <citation type="journal article" date="2018" name="Cell">
        <title>The Chara Genome: Secondary Complexity and Implications for Plant Terrestrialization.</title>
        <authorList>
            <person name="Nishiyama T."/>
            <person name="Sakayama H."/>
            <person name="Vries J.D."/>
            <person name="Buschmann H."/>
            <person name="Saint-Marcoux D."/>
            <person name="Ullrich K.K."/>
            <person name="Haas F.B."/>
            <person name="Vanderstraeten L."/>
            <person name="Becker D."/>
            <person name="Lang D."/>
            <person name="Vosolsobe S."/>
            <person name="Rombauts S."/>
            <person name="Wilhelmsson P.K.I."/>
            <person name="Janitza P."/>
            <person name="Kern R."/>
            <person name="Heyl A."/>
            <person name="Rumpler F."/>
            <person name="Villalobos L.I.A.C."/>
            <person name="Clay J.M."/>
            <person name="Skokan R."/>
            <person name="Toyoda A."/>
            <person name="Suzuki Y."/>
            <person name="Kagoshima H."/>
            <person name="Schijlen E."/>
            <person name="Tajeshwar N."/>
            <person name="Catarino B."/>
            <person name="Hetherington A.J."/>
            <person name="Saltykova A."/>
            <person name="Bonnot C."/>
            <person name="Breuninger H."/>
            <person name="Symeonidi A."/>
            <person name="Radhakrishnan G.V."/>
            <person name="Van Nieuwerburgh F."/>
            <person name="Deforce D."/>
            <person name="Chang C."/>
            <person name="Karol K.G."/>
            <person name="Hedrich R."/>
            <person name="Ulvskov P."/>
            <person name="Glockner G."/>
            <person name="Delwiche C.F."/>
            <person name="Petrasek J."/>
            <person name="Van de Peer Y."/>
            <person name="Friml J."/>
            <person name="Beilby M."/>
            <person name="Dolan L."/>
            <person name="Kohara Y."/>
            <person name="Sugano S."/>
            <person name="Fujiyama A."/>
            <person name="Delaux P.-M."/>
            <person name="Quint M."/>
            <person name="TheiBen G."/>
            <person name="Hagemann M."/>
            <person name="Harholt J."/>
            <person name="Dunand C."/>
            <person name="Zachgo S."/>
            <person name="Langdale J."/>
            <person name="Maumus F."/>
            <person name="Straeten D.V.D."/>
            <person name="Gould S.B."/>
            <person name="Rensing S.A."/>
        </authorList>
    </citation>
    <scope>NUCLEOTIDE SEQUENCE [LARGE SCALE GENOMIC DNA]</scope>
    <source>
        <strain evidence="3 4">S276</strain>
    </source>
</reference>
<feature type="compositionally biased region" description="Low complexity" evidence="1">
    <location>
        <begin position="1009"/>
        <end position="1021"/>
    </location>
</feature>
<feature type="region of interest" description="Disordered" evidence="1">
    <location>
        <begin position="964"/>
        <end position="1056"/>
    </location>
</feature>
<organism evidence="3 4">
    <name type="scientific">Chara braunii</name>
    <name type="common">Braun's stonewort</name>
    <dbReference type="NCBI Taxonomy" id="69332"/>
    <lineage>
        <taxon>Eukaryota</taxon>
        <taxon>Viridiplantae</taxon>
        <taxon>Streptophyta</taxon>
        <taxon>Charophyceae</taxon>
        <taxon>Charales</taxon>
        <taxon>Characeae</taxon>
        <taxon>Chara</taxon>
    </lineage>
</organism>
<dbReference type="InterPro" id="IPR008906">
    <property type="entry name" value="HATC_C_dom"/>
</dbReference>
<evidence type="ECO:0000313" key="4">
    <source>
        <dbReference type="Proteomes" id="UP000265515"/>
    </source>
</evidence>
<feature type="region of interest" description="Disordered" evidence="1">
    <location>
        <begin position="777"/>
        <end position="849"/>
    </location>
</feature>
<dbReference type="SUPFAM" id="SSF53098">
    <property type="entry name" value="Ribonuclease H-like"/>
    <property type="match status" value="1"/>
</dbReference>
<evidence type="ECO:0000313" key="3">
    <source>
        <dbReference type="EMBL" id="GBG64249.1"/>
    </source>
</evidence>
<feature type="compositionally biased region" description="Basic and acidic residues" evidence="1">
    <location>
        <begin position="657"/>
        <end position="666"/>
    </location>
</feature>
<feature type="domain" description="HAT C-terminal dimerisation" evidence="2">
    <location>
        <begin position="192"/>
        <end position="251"/>
    </location>
</feature>
<evidence type="ECO:0000256" key="1">
    <source>
        <dbReference type="SAM" id="MobiDB-lite"/>
    </source>
</evidence>
<comment type="caution">
    <text evidence="3">The sequence shown here is derived from an EMBL/GenBank/DDBJ whole genome shotgun (WGS) entry which is preliminary data.</text>
</comment>
<sequence length="1078" mass="115271">MMERLVDLRVDLTKVIGDKRWRETVWSTSKIRKDVAEVTACIGSPQWWEDLIALYHMLEPIMDMLRLVDSDTRLINKILHRYEVMIASCLSTCKDIDEDQQDAILEVFVRRRTMFQTPAHIAVMLLDPEFRDPTLCDDGEVQRALVEALVQFGYPEGSPQHREVRRVVDKFHTCEPPFDDVTVRRAMDSFDHPASFWSAKSGKFPHLDVFAGRILRIWATTSPCERAWSRWSFIHSKSRNMLEVARAEKLVRCHWNLRLLDRPALYDDGAGERPDIFEKAGGRGRAVAGGPTRGDVRAGSRTRRRRAGDFVRKARVRWDEGDFLFDSTSNDDDDFFTSGTPAADDNDGGDIGGSGDGGGDGGGCGCGGAGGFDDGGEGGVTLEAGEVARAVVGELMVKARKGEATVEAWKGEVMVEAVTVEVMVEAVTEEVMDPMVDGRLRHGGRRDDNIVSRVRSVHVATRTEAHVMQQDPVIVSEDDMGDHPTSLAREESGVVFTRPRSPEPTVDTAEETEFHRMPSTDVVTGAHGAPTTKVPPAGVGMEDGEAPPPPTTDAGLEDGEVTPTPACAHDGLGSVRYSREDVARALASGGYSTEDIHRTLAGYPDTLQQSAGLHCPPSSPPRTDKLLAMDSALAGLPEISLLISPSLPDMAPPKATQLDETHHDTGSDAVGGDTRLHSSEVRSSPASFHVGGPWAVDQGLAEEVARNRRGGPRVAAQRSLGESLEAAFADHVAPEGRGSQDFSDGGSLVPPRAAGQQAEPHPGPTVATEAQVLGVVRSGGGEGTGQDPAQPRSTADGQPVGGDSEHGGSSTTHPDAGGPVGAVAHGVGGGHAGDPLPHLPGICPPPPHPPVVDPAAHGLDGRSALPTMPFYNGASTDRGAGDMGHASACGPTDVPAGTRLIGHVDGSCHESMRAFEERHGRPIRPKTEDVHDTGMATARLSRARKKGTGTSIPFHRRRLPPIFRYKDQSRQMPAAADGQAGADGGDGVDRPGRGEKRRGGWSIIHDDSSTATEAGETTGADDPNDSDYVPRFRMANGDDDGGRRVRQRTGLGPQGQCTPSANVPLIDRWAQARSIVIL</sequence>
<dbReference type="OrthoDB" id="1607513at2759"/>
<accession>A0A388K2L0</accession>
<dbReference type="Pfam" id="PF05699">
    <property type="entry name" value="Dimer_Tnp_hAT"/>
    <property type="match status" value="1"/>
</dbReference>
<dbReference type="Gramene" id="GBG64249">
    <property type="protein sequence ID" value="GBG64249"/>
    <property type="gene ID" value="CBR_g41169"/>
</dbReference>
<dbReference type="InterPro" id="IPR012337">
    <property type="entry name" value="RNaseH-like_sf"/>
</dbReference>
<gene>
    <name evidence="3" type="ORF">CBR_g41169</name>
</gene>
<feature type="region of interest" description="Disordered" evidence="1">
    <location>
        <begin position="281"/>
        <end position="302"/>
    </location>
</feature>
<proteinExistence type="predicted"/>
<dbReference type="Proteomes" id="UP000265515">
    <property type="component" value="Unassembled WGS sequence"/>
</dbReference>
<feature type="compositionally biased region" description="Low complexity" evidence="1">
    <location>
        <begin position="813"/>
        <end position="825"/>
    </location>
</feature>
<feature type="region of interest" description="Disordered" evidence="1">
    <location>
        <begin position="491"/>
        <end position="573"/>
    </location>
</feature>
<dbReference type="AlphaFoldDB" id="A0A388K2L0"/>